<dbReference type="HOGENOM" id="CLU_008442_1_0_1"/>
<feature type="region of interest" description="Disordered" evidence="2">
    <location>
        <begin position="332"/>
        <end position="420"/>
    </location>
</feature>
<feature type="region of interest" description="Disordered" evidence="2">
    <location>
        <begin position="471"/>
        <end position="498"/>
    </location>
</feature>
<sequence length="843" mass="92464">MSSPFNNTSLRFRSFCATNDDLPTQPSMDTRPDRIPDNVNTTVMTPSNDSQPSISDGKLLCCCGRPECAYLENNNTILGGIERDLETAARLGQALLSRHESYVSESQHEHRRLTAYINELENERAALQSTNDKIVEENRQLLTQLETANTSLKESDHHVKSLESLLRDCEVEVRRLNGLSRRTEELELKILEMEKERMALTQQADDSRGEIRSTIKRWRESEIKVHQLEREVQRIEWDAKEDRERYEEIIARLERERVFERELGGAEGRLKSAAAFRGLNADEKNTNVVGHFVRDILQDNANLQAGIVELKELLQASNEEVQNLREQILEHQPVDDGSSGPISGSVPLSDQLGWSQPSPNVQQSVHVHHHYHAKLAKRDRAPTVRRSSRKRTVVGLGFLPSTPESSAPTTPNTGPHRFASSPVLPIALHQPQAIKKRWSVQSATTSSSVVSSFPSSPRSYLEQSSSIFDRLEAGEESSRPTSPESTGGFASPRLKFGSEHDERTRALLAEEGLEESATQMFAKAQQADLKGDVDLHHQEEAKESTSHELTPKPSQILVAGEKVYHTIQPDSLEFDPTKQPRERPEPEPPDIIIEGEVPDIPDKLVGEGHINGMCHPTTSHDLDVTSDDATPSSLRRTASHDSLVSISGMDIHIAKRPTSSTSQSSNTLKGNKAYFALSPSAARRIASAQPLAMVTEYTALSSMTSLSSDSASGRSAGHQMPQRSVSSSVAALSGLADLSSSQPDDQQPASSGLGRLLGGWVRGRWGIAPMKSSSDLTSSAASTTSSSSETQLQAGSPFPYMGGRLPGINQRGPIPGFKPAPKLTGVQVTMVNEEGLKESLAEG</sequence>
<evidence type="ECO:0000313" key="4">
    <source>
        <dbReference type="Proteomes" id="UP000054466"/>
    </source>
</evidence>
<keyword evidence="1" id="KW-0175">Coiled coil</keyword>
<protein>
    <submittedName>
        <fullName evidence="3">Uncharacterized protein</fullName>
    </submittedName>
</protein>
<feature type="region of interest" description="Disordered" evidence="2">
    <location>
        <begin position="571"/>
        <end position="595"/>
    </location>
</feature>
<reference evidence="3 4" key="1">
    <citation type="submission" date="2015-01" db="EMBL/GenBank/DDBJ databases">
        <title>The Genome Sequence of Cladophialophora immunda CBS83496.</title>
        <authorList>
            <consortium name="The Broad Institute Genomics Platform"/>
            <person name="Cuomo C."/>
            <person name="de Hoog S."/>
            <person name="Gorbushina A."/>
            <person name="Stielow B."/>
            <person name="Teixiera M."/>
            <person name="Abouelleil A."/>
            <person name="Chapman S.B."/>
            <person name="Priest M."/>
            <person name="Young S.K."/>
            <person name="Wortman J."/>
            <person name="Nusbaum C."/>
            <person name="Birren B."/>
        </authorList>
    </citation>
    <scope>NUCLEOTIDE SEQUENCE [LARGE SCALE GENOMIC DNA]</scope>
    <source>
        <strain evidence="3 4">CBS 83496</strain>
    </source>
</reference>
<dbReference type="Proteomes" id="UP000054466">
    <property type="component" value="Unassembled WGS sequence"/>
</dbReference>
<keyword evidence="4" id="KW-1185">Reference proteome</keyword>
<name>A0A0D2DGV2_9EURO</name>
<feature type="coiled-coil region" evidence="1">
    <location>
        <begin position="103"/>
        <end position="263"/>
    </location>
</feature>
<feature type="compositionally biased region" description="Low complexity" evidence="2">
    <location>
        <begin position="771"/>
        <end position="788"/>
    </location>
</feature>
<feature type="compositionally biased region" description="Low complexity" evidence="2">
    <location>
        <begin position="479"/>
        <end position="488"/>
    </location>
</feature>
<evidence type="ECO:0000256" key="2">
    <source>
        <dbReference type="SAM" id="MobiDB-lite"/>
    </source>
</evidence>
<evidence type="ECO:0000256" key="1">
    <source>
        <dbReference type="SAM" id="Coils"/>
    </source>
</evidence>
<dbReference type="AlphaFoldDB" id="A0A0D2DGV2"/>
<feature type="compositionally biased region" description="Low complexity" evidence="2">
    <location>
        <begin position="705"/>
        <end position="717"/>
    </location>
</feature>
<dbReference type="RefSeq" id="XP_016255210.1">
    <property type="nucleotide sequence ID" value="XM_016388282.1"/>
</dbReference>
<dbReference type="OrthoDB" id="4088568at2759"/>
<feature type="compositionally biased region" description="Polar residues" evidence="2">
    <location>
        <begin position="340"/>
        <end position="364"/>
    </location>
</feature>
<gene>
    <name evidence="3" type="ORF">PV07_01721</name>
</gene>
<accession>A0A0D2DGV2</accession>
<feature type="compositionally biased region" description="Low complexity" evidence="2">
    <location>
        <begin position="400"/>
        <end position="413"/>
    </location>
</feature>
<feature type="compositionally biased region" description="Basic residues" evidence="2">
    <location>
        <begin position="366"/>
        <end position="375"/>
    </location>
</feature>
<organism evidence="3 4">
    <name type="scientific">Cladophialophora immunda</name>
    <dbReference type="NCBI Taxonomy" id="569365"/>
    <lineage>
        <taxon>Eukaryota</taxon>
        <taxon>Fungi</taxon>
        <taxon>Dikarya</taxon>
        <taxon>Ascomycota</taxon>
        <taxon>Pezizomycotina</taxon>
        <taxon>Eurotiomycetes</taxon>
        <taxon>Chaetothyriomycetidae</taxon>
        <taxon>Chaetothyriales</taxon>
        <taxon>Herpotrichiellaceae</taxon>
        <taxon>Cladophialophora</taxon>
    </lineage>
</organism>
<feature type="region of interest" description="Disordered" evidence="2">
    <location>
        <begin position="705"/>
        <end position="728"/>
    </location>
</feature>
<dbReference type="EMBL" id="KN847040">
    <property type="protein sequence ID" value="KIW34994.1"/>
    <property type="molecule type" value="Genomic_DNA"/>
</dbReference>
<dbReference type="VEuPathDB" id="FungiDB:PV07_01721"/>
<proteinExistence type="predicted"/>
<dbReference type="STRING" id="569365.A0A0D2DGV2"/>
<evidence type="ECO:0000313" key="3">
    <source>
        <dbReference type="EMBL" id="KIW34994.1"/>
    </source>
</evidence>
<feature type="region of interest" description="Disordered" evidence="2">
    <location>
        <begin position="616"/>
        <end position="635"/>
    </location>
</feature>
<feature type="coiled-coil region" evidence="1">
    <location>
        <begin position="300"/>
        <end position="327"/>
    </location>
</feature>
<dbReference type="GeneID" id="27340915"/>
<feature type="compositionally biased region" description="Basic and acidic residues" evidence="2">
    <location>
        <begin position="575"/>
        <end position="586"/>
    </location>
</feature>
<feature type="region of interest" description="Disordered" evidence="2">
    <location>
        <begin position="771"/>
        <end position="822"/>
    </location>
</feature>